<organism evidence="3 4">
    <name type="scientific">Sphaerotilus mobilis</name>
    <dbReference type="NCBI Taxonomy" id="47994"/>
    <lineage>
        <taxon>Bacteria</taxon>
        <taxon>Pseudomonadati</taxon>
        <taxon>Pseudomonadota</taxon>
        <taxon>Betaproteobacteria</taxon>
        <taxon>Burkholderiales</taxon>
        <taxon>Sphaerotilaceae</taxon>
        <taxon>Sphaerotilus</taxon>
    </lineage>
</organism>
<dbReference type="Pfam" id="PF13416">
    <property type="entry name" value="SBP_bac_8"/>
    <property type="match status" value="1"/>
</dbReference>
<dbReference type="NCBIfam" id="TIGR01409">
    <property type="entry name" value="TAT_signal_seq"/>
    <property type="match status" value="1"/>
</dbReference>
<feature type="region of interest" description="Disordered" evidence="2">
    <location>
        <begin position="1"/>
        <end position="20"/>
    </location>
</feature>
<dbReference type="InterPro" id="IPR019546">
    <property type="entry name" value="TAT_signal_bac_arc"/>
</dbReference>
<evidence type="ECO:0000256" key="2">
    <source>
        <dbReference type="SAM" id="MobiDB-lite"/>
    </source>
</evidence>
<comment type="caution">
    <text evidence="3">The sequence shown here is derived from an EMBL/GenBank/DDBJ whole genome shotgun (WGS) entry which is preliminary data.</text>
</comment>
<dbReference type="EMBL" id="SGWV01000010">
    <property type="protein sequence ID" value="RZS53323.1"/>
    <property type="molecule type" value="Genomic_DNA"/>
</dbReference>
<dbReference type="SUPFAM" id="SSF53850">
    <property type="entry name" value="Periplasmic binding protein-like II"/>
    <property type="match status" value="1"/>
</dbReference>
<proteinExistence type="predicted"/>
<evidence type="ECO:0000313" key="4">
    <source>
        <dbReference type="Proteomes" id="UP000293433"/>
    </source>
</evidence>
<keyword evidence="4" id="KW-1185">Reference proteome</keyword>
<reference evidence="3 4" key="1">
    <citation type="submission" date="2019-02" db="EMBL/GenBank/DDBJ databases">
        <title>Genomic Encyclopedia of Type Strains, Phase IV (KMG-IV): sequencing the most valuable type-strain genomes for metagenomic binning, comparative biology and taxonomic classification.</title>
        <authorList>
            <person name="Goeker M."/>
        </authorList>
    </citation>
    <scope>NUCLEOTIDE SEQUENCE [LARGE SCALE GENOMIC DNA]</scope>
    <source>
        <strain evidence="3 4">DSM 10617</strain>
    </source>
</reference>
<dbReference type="PROSITE" id="PS51318">
    <property type="entry name" value="TAT"/>
    <property type="match status" value="1"/>
</dbReference>
<dbReference type="PANTHER" id="PTHR30222">
    <property type="entry name" value="SPERMIDINE/PUTRESCINE-BINDING PERIPLASMIC PROTEIN"/>
    <property type="match status" value="1"/>
</dbReference>
<gene>
    <name evidence="3" type="ORF">EV685_2951</name>
</gene>
<accession>A0A4Q7LH20</accession>
<dbReference type="RefSeq" id="WP_242615600.1">
    <property type="nucleotide sequence ID" value="NZ_SGWV01000010.1"/>
</dbReference>
<dbReference type="InterPro" id="IPR006311">
    <property type="entry name" value="TAT_signal"/>
</dbReference>
<dbReference type="Proteomes" id="UP000293433">
    <property type="component" value="Unassembled WGS sequence"/>
</dbReference>
<dbReference type="InterPro" id="IPR006059">
    <property type="entry name" value="SBP"/>
</dbReference>
<name>A0A4Q7LH20_9BURK</name>
<evidence type="ECO:0000256" key="1">
    <source>
        <dbReference type="ARBA" id="ARBA00022729"/>
    </source>
</evidence>
<evidence type="ECO:0000313" key="3">
    <source>
        <dbReference type="EMBL" id="RZS53323.1"/>
    </source>
</evidence>
<dbReference type="AlphaFoldDB" id="A0A4Q7LH20"/>
<dbReference type="Gene3D" id="3.40.190.10">
    <property type="entry name" value="Periplasmic binding protein-like II"/>
    <property type="match status" value="2"/>
</dbReference>
<sequence length="440" mass="47990">MNADRDPALDPTPAVDTIDTTETAPSRRGFLKTAGAAGVAATGITGFPFVHAQEKIVLRYLGTAVNQDKAIAEKFEADTGIKIQYIPVTTDDVTKRAVTAPNSFDLIDTEYFSLKKIVPTGNLLGIDVKRIKNADKITSLFTKGEVAGKKVGDQGTAPKKVMYLEGGKSTKFSATPTGFMTLIPTVYNADTLGIRPDLIKRPINSWAELLNPEFKGKAAILNIPSIGIMDAAMVVEAMGLYKYPDKGNMTKKEIDLTIKTLIEAKKAGQFRSLWKDFNESVNLMASGEVVIQSMWSPAVTAVRTKGIACTFQPLKEGYRAWAAGFGVPKTVSGRKADGVYEFINWFLDGWAGAYLNRQGYYSAVLETAQAKMEAYEWAYWMEGKPASQDIKSPNGDLLAKAGSVRDGGSYEQRMGGIACWNAVMDENAYMVQKWNEFVAA</sequence>
<protein>
    <submittedName>
        <fullName evidence="3">Putative spermidine/putrescine transport system substrate-binding protein</fullName>
    </submittedName>
</protein>
<keyword evidence="1" id="KW-0732">Signal</keyword>
<dbReference type="PANTHER" id="PTHR30222:SF17">
    <property type="entry name" value="SPERMIDINE_PUTRESCINE-BINDING PERIPLASMIC PROTEIN"/>
    <property type="match status" value="1"/>
</dbReference>